<comment type="cofactor">
    <cofactor evidence="1 6">
        <name>FAD</name>
        <dbReference type="ChEBI" id="CHEBI:57692"/>
    </cofactor>
</comment>
<dbReference type="GO" id="GO:0071949">
    <property type="term" value="F:FAD binding"/>
    <property type="evidence" value="ECO:0007669"/>
    <property type="project" value="InterPro"/>
</dbReference>
<evidence type="ECO:0000256" key="2">
    <source>
        <dbReference type="ARBA" id="ARBA00006730"/>
    </source>
</evidence>
<dbReference type="InterPro" id="IPR006076">
    <property type="entry name" value="FAD-dep_OxRdtase"/>
</dbReference>
<dbReference type="GO" id="GO:0005737">
    <property type="term" value="C:cytoplasm"/>
    <property type="evidence" value="ECO:0007669"/>
    <property type="project" value="TreeGrafter"/>
</dbReference>
<evidence type="ECO:0000256" key="5">
    <source>
        <dbReference type="ARBA" id="ARBA00023002"/>
    </source>
</evidence>
<feature type="binding site" evidence="6">
    <location>
        <position position="281"/>
    </location>
    <ligand>
        <name>D-dopa</name>
        <dbReference type="ChEBI" id="CHEBI:149689"/>
    </ligand>
</feature>
<dbReference type="PANTHER" id="PTHR11530">
    <property type="entry name" value="D-AMINO ACID OXIDASE"/>
    <property type="match status" value="1"/>
</dbReference>
<keyword evidence="9" id="KW-1185">Reference proteome</keyword>
<dbReference type="SUPFAM" id="SSF54373">
    <property type="entry name" value="FAD-linked reductases, C-terminal domain"/>
    <property type="match status" value="1"/>
</dbReference>
<dbReference type="InterPro" id="IPR023209">
    <property type="entry name" value="DAO"/>
</dbReference>
<dbReference type="EMBL" id="JARKIK010000030">
    <property type="protein sequence ID" value="KAK8741459.1"/>
    <property type="molecule type" value="Genomic_DNA"/>
</dbReference>
<gene>
    <name evidence="8" type="ORF">OTU49_002229</name>
</gene>
<comment type="similarity">
    <text evidence="2">Belongs to the DAMOX/DASOX family.</text>
</comment>
<organism evidence="8 9">
    <name type="scientific">Cherax quadricarinatus</name>
    <name type="common">Australian red claw crayfish</name>
    <dbReference type="NCBI Taxonomy" id="27406"/>
    <lineage>
        <taxon>Eukaryota</taxon>
        <taxon>Metazoa</taxon>
        <taxon>Ecdysozoa</taxon>
        <taxon>Arthropoda</taxon>
        <taxon>Crustacea</taxon>
        <taxon>Multicrustacea</taxon>
        <taxon>Malacostraca</taxon>
        <taxon>Eumalacostraca</taxon>
        <taxon>Eucarida</taxon>
        <taxon>Decapoda</taxon>
        <taxon>Pleocyemata</taxon>
        <taxon>Astacidea</taxon>
        <taxon>Parastacoidea</taxon>
        <taxon>Parastacidae</taxon>
        <taxon>Cherax</taxon>
    </lineage>
</organism>
<keyword evidence="3" id="KW-0285">Flavoprotein</keyword>
<name>A0AAW0XQ68_CHEQU</name>
<dbReference type="Proteomes" id="UP001445076">
    <property type="component" value="Unassembled WGS sequence"/>
</dbReference>
<keyword evidence="4 6" id="KW-0274">FAD</keyword>
<dbReference type="Pfam" id="PF01266">
    <property type="entry name" value="DAO"/>
    <property type="match status" value="1"/>
</dbReference>
<feature type="domain" description="FAD dependent oxidoreductase" evidence="7">
    <location>
        <begin position="5"/>
        <end position="323"/>
    </location>
</feature>
<dbReference type="GO" id="GO:0003884">
    <property type="term" value="F:D-amino-acid oxidase activity"/>
    <property type="evidence" value="ECO:0007669"/>
    <property type="project" value="InterPro"/>
</dbReference>
<evidence type="ECO:0000256" key="1">
    <source>
        <dbReference type="ARBA" id="ARBA00001974"/>
    </source>
</evidence>
<dbReference type="PANTHER" id="PTHR11530:SF17">
    <property type="entry name" value="RE49860P"/>
    <property type="match status" value="1"/>
</dbReference>
<comment type="caution">
    <text evidence="8">The sequence shown here is derived from an EMBL/GenBank/DDBJ whole genome shotgun (WGS) entry which is preliminary data.</text>
</comment>
<dbReference type="AlphaFoldDB" id="A0AAW0XQ68"/>
<feature type="binding site" evidence="6">
    <location>
        <begin position="45"/>
        <end position="46"/>
    </location>
    <ligand>
        <name>FAD</name>
        <dbReference type="ChEBI" id="CHEBI:57692"/>
    </ligand>
</feature>
<evidence type="ECO:0000313" key="9">
    <source>
        <dbReference type="Proteomes" id="UP001445076"/>
    </source>
</evidence>
<dbReference type="GO" id="GO:0019478">
    <property type="term" value="P:D-amino acid catabolic process"/>
    <property type="evidence" value="ECO:0007669"/>
    <property type="project" value="TreeGrafter"/>
</dbReference>
<reference evidence="8" key="2">
    <citation type="submission" date="2024-01" db="EMBL/GenBank/DDBJ databases">
        <authorList>
            <person name="He J."/>
            <person name="Wang M."/>
            <person name="Zheng J."/>
            <person name="Liu Z."/>
        </authorList>
    </citation>
    <scope>NUCLEOTIDE SEQUENCE</scope>
    <source>
        <strain evidence="8">ZL_2023a</strain>
        <tissue evidence="8">Muscle</tissue>
    </source>
</reference>
<evidence type="ECO:0000256" key="6">
    <source>
        <dbReference type="PIRSR" id="PIRSR000189-1"/>
    </source>
</evidence>
<protein>
    <recommendedName>
        <fullName evidence="7">FAD dependent oxidoreductase domain-containing protein</fullName>
    </recommendedName>
</protein>
<feature type="binding site" evidence="6">
    <location>
        <position position="226"/>
    </location>
    <ligand>
        <name>D-dopa</name>
        <dbReference type="ChEBI" id="CHEBI:149689"/>
    </ligand>
</feature>
<keyword evidence="5" id="KW-0560">Oxidoreductase</keyword>
<evidence type="ECO:0000256" key="4">
    <source>
        <dbReference type="ARBA" id="ARBA00022827"/>
    </source>
</evidence>
<accession>A0AAW0XQ68</accession>
<proteinExistence type="inferred from homology"/>
<reference evidence="8 9" key="1">
    <citation type="journal article" date="2024" name="BMC Genomics">
        <title>Genome assembly of redclaw crayfish (Cherax quadricarinatus) provides insights into its immune adaptation and hypoxia tolerance.</title>
        <authorList>
            <person name="Liu Z."/>
            <person name="Zheng J."/>
            <person name="Li H."/>
            <person name="Fang K."/>
            <person name="Wang S."/>
            <person name="He J."/>
            <person name="Zhou D."/>
            <person name="Weng S."/>
            <person name="Chi M."/>
            <person name="Gu Z."/>
            <person name="He J."/>
            <person name="Li F."/>
            <person name="Wang M."/>
        </authorList>
    </citation>
    <scope>NUCLEOTIDE SEQUENCE [LARGE SCALE GENOMIC DNA]</scope>
    <source>
        <strain evidence="8">ZL_2023a</strain>
    </source>
</reference>
<sequence>MVLEVGVVGGGVVGLTTATLLQEALTGQEAVRVTVVADKFLTDTTSDGAAGVFIPSLSLRGPTPHAAREWLIKSFKYYSEIAKSPEASAAGVKRLSGYILSATDPEYVQDPYLSVLTEHRILTPAEIKAIPGGWQYGSFVSTLLIENRLNMPYLMEKFKRRGGRVLDHRLESFEELVDQFDVVCNCSGLGARYLCQDANVMPVRGQIYQVKAPWVENFFMTDNFTYVIPGINHVTLGTTNQLNSSKQEIDEYDSMNIWGKCTSLVPSLQKAQVIREWVGLRPYRPVVRVERELMTFPSGRTLQVVHNYGHGSYGVMSAPGTSMQAVSLVQEILSSHKAKL</sequence>
<dbReference type="Gene3D" id="3.40.50.720">
    <property type="entry name" value="NAD(P)-binding Rossmann-like Domain"/>
    <property type="match status" value="1"/>
</dbReference>
<evidence type="ECO:0000313" key="8">
    <source>
        <dbReference type="EMBL" id="KAK8741458.1"/>
    </source>
</evidence>
<dbReference type="SUPFAM" id="SSF51971">
    <property type="entry name" value="Nucleotide-binding domain"/>
    <property type="match status" value="1"/>
</dbReference>
<evidence type="ECO:0000259" key="7">
    <source>
        <dbReference type="Pfam" id="PF01266"/>
    </source>
</evidence>
<dbReference type="PIRSF" id="PIRSF000189">
    <property type="entry name" value="D-aa_oxidase"/>
    <property type="match status" value="1"/>
</dbReference>
<evidence type="ECO:0000256" key="3">
    <source>
        <dbReference type="ARBA" id="ARBA00022630"/>
    </source>
</evidence>
<dbReference type="EMBL" id="JARKIK010000030">
    <property type="protein sequence ID" value="KAK8741458.1"/>
    <property type="molecule type" value="Genomic_DNA"/>
</dbReference>
<dbReference type="Gene3D" id="3.30.9.10">
    <property type="entry name" value="D-Amino Acid Oxidase, subunit A, domain 2"/>
    <property type="match status" value="1"/>
</dbReference>